<evidence type="ECO:0000313" key="3">
    <source>
        <dbReference type="Proteomes" id="UP000019487"/>
    </source>
</evidence>
<gene>
    <name evidence="2" type="ORF">SBOR_5115</name>
</gene>
<evidence type="ECO:0000256" key="1">
    <source>
        <dbReference type="SAM" id="MobiDB-lite"/>
    </source>
</evidence>
<dbReference type="AlphaFoldDB" id="W9CCL7"/>
<dbReference type="OrthoDB" id="3540452at2759"/>
<dbReference type="HOGENOM" id="CLU_045410_0_0_1"/>
<protein>
    <submittedName>
        <fullName evidence="2">Uncharacterized protein</fullName>
    </submittedName>
</protein>
<accession>W9CCL7</accession>
<keyword evidence="3" id="KW-1185">Reference proteome</keyword>
<reference evidence="2 3" key="1">
    <citation type="journal article" date="2014" name="Genome Announc.">
        <title>Draft genome sequence of Sclerotinia borealis, a psychrophilic plant pathogenic fungus.</title>
        <authorList>
            <person name="Mardanov A.V."/>
            <person name="Beletsky A.V."/>
            <person name="Kadnikov V.V."/>
            <person name="Ignatov A.N."/>
            <person name="Ravin N.V."/>
        </authorList>
    </citation>
    <scope>NUCLEOTIDE SEQUENCE [LARGE SCALE GENOMIC DNA]</scope>
    <source>
        <strain evidence="3">F-4157</strain>
    </source>
</reference>
<comment type="caution">
    <text evidence="2">The sequence shown here is derived from an EMBL/GenBank/DDBJ whole genome shotgun (WGS) entry which is preliminary data.</text>
</comment>
<feature type="compositionally biased region" description="Basic residues" evidence="1">
    <location>
        <begin position="135"/>
        <end position="146"/>
    </location>
</feature>
<name>W9CCL7_SCLBF</name>
<sequence>MFNFQFQGRGPCQNCPRFHYGYCRDAPRQCWRCNDYNHVERYCPRRRTRWPRDLALPGTRHWCSYHGLDSDPTLRSRVLNALKTSPSCNIYIDGYCIYKGCVEHHFRHEQVRGRPLAERMTRRRSRSPDREQIKRGRSRSPLRRRSPLPIERRLRQASPIRQNRGRSESLPQQQRQSPPRTPLRPRGRSPVFNVSGIAFSQANEARTGMEIFRPSFLQHQSLFASPKQVSEKQQMQQSIKSVVFSNIIKIPSFLVSGDPLCAISGDDLLQETEKDGLNYTQQQQPVLNENGNAQETVELYIEDPHFILGVRKDALEKEILEAYQQSMWEIERQRIADTDYKEPPGPDNVWDQSVAQLRAAKKMLIGY</sequence>
<dbReference type="EMBL" id="AYSA01000243">
    <property type="protein sequence ID" value="ESZ94502.1"/>
    <property type="molecule type" value="Genomic_DNA"/>
</dbReference>
<feature type="compositionally biased region" description="Low complexity" evidence="1">
    <location>
        <begin position="168"/>
        <end position="178"/>
    </location>
</feature>
<feature type="region of interest" description="Disordered" evidence="1">
    <location>
        <begin position="112"/>
        <end position="191"/>
    </location>
</feature>
<evidence type="ECO:0000313" key="2">
    <source>
        <dbReference type="EMBL" id="ESZ94502.1"/>
    </source>
</evidence>
<dbReference type="Proteomes" id="UP000019487">
    <property type="component" value="Unassembled WGS sequence"/>
</dbReference>
<feature type="compositionally biased region" description="Basic and acidic residues" evidence="1">
    <location>
        <begin position="112"/>
        <end position="134"/>
    </location>
</feature>
<proteinExistence type="predicted"/>
<organism evidence="2 3">
    <name type="scientific">Sclerotinia borealis (strain F-4128)</name>
    <dbReference type="NCBI Taxonomy" id="1432307"/>
    <lineage>
        <taxon>Eukaryota</taxon>
        <taxon>Fungi</taxon>
        <taxon>Dikarya</taxon>
        <taxon>Ascomycota</taxon>
        <taxon>Pezizomycotina</taxon>
        <taxon>Leotiomycetes</taxon>
        <taxon>Helotiales</taxon>
        <taxon>Sclerotiniaceae</taxon>
        <taxon>Sclerotinia</taxon>
    </lineage>
</organism>